<keyword evidence="2" id="KW-0614">Plasmid</keyword>
<evidence type="ECO:0008006" key="4">
    <source>
        <dbReference type="Google" id="ProtNLM"/>
    </source>
</evidence>
<evidence type="ECO:0000313" key="2">
    <source>
        <dbReference type="EMBL" id="AFZ38290.1"/>
    </source>
</evidence>
<organism evidence="2 3">
    <name type="scientific">Stanieria cyanosphaera (strain ATCC 29371 / PCC 7437)</name>
    <dbReference type="NCBI Taxonomy" id="111780"/>
    <lineage>
        <taxon>Bacteria</taxon>
        <taxon>Bacillati</taxon>
        <taxon>Cyanobacteriota</taxon>
        <taxon>Cyanophyceae</taxon>
        <taxon>Pleurocapsales</taxon>
        <taxon>Dermocarpellaceae</taxon>
        <taxon>Stanieria</taxon>
    </lineage>
</organism>
<geneLocation type="plasmid" evidence="2 3">
    <name>pSTA7437.02</name>
</geneLocation>
<protein>
    <recommendedName>
        <fullName evidence="4">Phospholipid phosphatase</fullName>
    </recommendedName>
</protein>
<sequence length="226" mass="25054">MILQIYPLGHLLVGFAELFLVGWSIRLWLQSKSVAMIVLPVILLGIGYDNLLLATGTLVGERELLKSLSQVRFLVHHLFVPFLIVVVVELAHRTEAVWANNFTRSLAWIISLSLGVIDIFNRYIGADLEPIYFAGVLRYTASPIKGLPIIAIAVTFFLLLISIGIWIRSEGRWFWLFVGTLVALGGNALPLSTVGTLPGSLSEFVMTLTLVLTEQYVQQPKNLAPI</sequence>
<dbReference type="EMBL" id="CP003655">
    <property type="protein sequence ID" value="AFZ38290.1"/>
    <property type="molecule type" value="Genomic_DNA"/>
</dbReference>
<keyword evidence="1" id="KW-1133">Transmembrane helix</keyword>
<dbReference type="Proteomes" id="UP000010473">
    <property type="component" value="Plasmid pSTA7437.02"/>
</dbReference>
<feature type="transmembrane region" description="Helical" evidence="1">
    <location>
        <begin position="106"/>
        <end position="125"/>
    </location>
</feature>
<dbReference type="KEGG" id="scs:Sta7437_4859"/>
<feature type="transmembrane region" description="Helical" evidence="1">
    <location>
        <begin position="12"/>
        <end position="29"/>
    </location>
</feature>
<reference evidence="3" key="1">
    <citation type="journal article" date="2013" name="Proc. Natl. Acad. Sci. U.S.A.">
        <title>Improving the coverage of the cyanobacterial phylum using diversity-driven genome sequencing.</title>
        <authorList>
            <person name="Shih P.M."/>
            <person name="Wu D."/>
            <person name="Latifi A."/>
            <person name="Axen S.D."/>
            <person name="Fewer D.P."/>
            <person name="Talla E."/>
            <person name="Calteau A."/>
            <person name="Cai F."/>
            <person name="Tandeau de Marsac N."/>
            <person name="Rippka R."/>
            <person name="Herdman M."/>
            <person name="Sivonen K."/>
            <person name="Coursin T."/>
            <person name="Laurent T."/>
            <person name="Goodwin L."/>
            <person name="Nolan M."/>
            <person name="Davenport K.W."/>
            <person name="Han C.S."/>
            <person name="Rubin E.M."/>
            <person name="Eisen J.A."/>
            <person name="Woyke T."/>
            <person name="Gugger M."/>
            <person name="Kerfeld C.A."/>
        </authorList>
    </citation>
    <scope>NUCLEOTIDE SEQUENCE [LARGE SCALE GENOMIC DNA]</scope>
    <source>
        <strain evidence="3">ATCC 29371 / PCC 7437</strain>
        <plasmid evidence="3">Plasmid pSTA7437.02</plasmid>
    </source>
</reference>
<feature type="transmembrane region" description="Helical" evidence="1">
    <location>
        <begin position="35"/>
        <end position="59"/>
    </location>
</feature>
<dbReference type="HOGENOM" id="CLU_101305_0_0_3"/>
<evidence type="ECO:0000256" key="1">
    <source>
        <dbReference type="SAM" id="Phobius"/>
    </source>
</evidence>
<dbReference type="AlphaFoldDB" id="K9Y0D8"/>
<gene>
    <name evidence="2" type="ordered locus">Sta7437_4859</name>
</gene>
<proteinExistence type="predicted"/>
<feature type="transmembrane region" description="Helical" evidence="1">
    <location>
        <begin position="146"/>
        <end position="167"/>
    </location>
</feature>
<keyword evidence="1" id="KW-0812">Transmembrane</keyword>
<feature type="transmembrane region" description="Helical" evidence="1">
    <location>
        <begin position="71"/>
        <end position="91"/>
    </location>
</feature>
<accession>K9Y0D8</accession>
<keyword evidence="1" id="KW-0472">Membrane</keyword>
<name>K9Y0D8_STAC7</name>
<feature type="transmembrane region" description="Helical" evidence="1">
    <location>
        <begin position="173"/>
        <end position="197"/>
    </location>
</feature>
<evidence type="ECO:0000313" key="3">
    <source>
        <dbReference type="Proteomes" id="UP000010473"/>
    </source>
</evidence>
<dbReference type="RefSeq" id="WP_015195666.1">
    <property type="nucleotide sequence ID" value="NC_019749.1"/>
</dbReference>
<keyword evidence="3" id="KW-1185">Reference proteome</keyword>